<dbReference type="RefSeq" id="WP_280083531.1">
    <property type="nucleotide sequence ID" value="NZ_JAOCGG010000064.1"/>
</dbReference>
<sequence length="704" mass="75589">MNKPVSVDKNVQCRTPSKITRKLSRAKYPGGAIPATEHVLEVASLIPEDPDAVPGTPGVVLPVTEQDKTLATELPIWSNALAGQIVALSWNGERLLEDNQEDVTWHEVLASEAANPNFKFNLSVPVSYLTDIAPGTEQTVRLGYAVQQVGSDDWSNGPDRPVRIDKRAPGGSDGTLARLTFAEAIESRGYILLSDFVSGVLDCQVRGYVNQRQFDAIAVTITDGTDSSGPHPAKVISSGDATLVQLPLSAFDDLKDEVTITFTYVVTDRAGNESVVSNANNALKLLLKDVPGALDKAKVPKFGDEHTTPALLLDKHARAGVKVVIPEIKGLRRNDKIVALYNRLPSDEHTVPFPPPAGDLLEVTLLYTLTSRGPQNGPVDIDYQLWRAGVVIAETTVANVVNVDLRLPGGPDPDPDLPGHGNLKPAVIRGNASGQDDDLTVEDVQQGAKLTISWTDKGNTGLLEEGDALQLVWGDAVDGDNNFVNVFALDAVTKAEADAAMDITREVAPAWLETQPSGRVPMTVTITRAFNPDPDAENNPVFAPFKLVKVIRAKDLPGGGDDLDDLEFTRLNSKGSIDRTAAKNGVPIRIQLFDGAKETDSIQIHLSADDGMVDVPGAPIPEATKDLTSRTLSADEVRNGYITATIEEEWAYKVCLGTATVEYTATNLVGGKRSGHKRTFVAIRNPSDDSCPFPPVRSGSRKGR</sequence>
<reference evidence="1" key="1">
    <citation type="submission" date="2022-09" db="EMBL/GenBank/DDBJ databases">
        <title>Intensive care unit water sources are persistently colonized with multi-drug resistant bacteria and are the site of extensive horizontal gene transfer of antibiotic resistance genes.</title>
        <authorList>
            <person name="Diorio-Toth L."/>
        </authorList>
    </citation>
    <scope>NUCLEOTIDE SEQUENCE</scope>
    <source>
        <strain evidence="1">GD03782</strain>
    </source>
</reference>
<name>A0AA42UR77_9PSED</name>
<comment type="caution">
    <text evidence="1">The sequence shown here is derived from an EMBL/GenBank/DDBJ whole genome shotgun (WGS) entry which is preliminary data.</text>
</comment>
<protein>
    <submittedName>
        <fullName evidence="1">Uncharacterized protein</fullName>
    </submittedName>
</protein>
<proteinExistence type="predicted"/>
<dbReference type="AlphaFoldDB" id="A0AA42UR77"/>
<organism evidence="1 2">
    <name type="scientific">Pseudomonas mosselii</name>
    <dbReference type="NCBI Taxonomy" id="78327"/>
    <lineage>
        <taxon>Bacteria</taxon>
        <taxon>Pseudomonadati</taxon>
        <taxon>Pseudomonadota</taxon>
        <taxon>Gammaproteobacteria</taxon>
        <taxon>Pseudomonadales</taxon>
        <taxon>Pseudomonadaceae</taxon>
        <taxon>Pseudomonas</taxon>
    </lineage>
</organism>
<evidence type="ECO:0000313" key="2">
    <source>
        <dbReference type="Proteomes" id="UP001160882"/>
    </source>
</evidence>
<dbReference type="EMBL" id="JAOCGG010000064">
    <property type="protein sequence ID" value="MDH1632969.1"/>
    <property type="molecule type" value="Genomic_DNA"/>
</dbReference>
<gene>
    <name evidence="1" type="ORF">N5I14_22260</name>
</gene>
<accession>A0AA42UR77</accession>
<dbReference type="Proteomes" id="UP001160882">
    <property type="component" value="Unassembled WGS sequence"/>
</dbReference>
<evidence type="ECO:0000313" key="1">
    <source>
        <dbReference type="EMBL" id="MDH1632969.1"/>
    </source>
</evidence>